<dbReference type="AlphaFoldDB" id="A0A7W6JD96"/>
<protein>
    <recommendedName>
        <fullName evidence="1">Putative auto-transporter adhesin head GIN domain-containing protein</fullName>
    </recommendedName>
</protein>
<dbReference type="Pfam" id="PF10988">
    <property type="entry name" value="DUF2807"/>
    <property type="match status" value="1"/>
</dbReference>
<accession>A0A7W6JD96</accession>
<reference evidence="2 3" key="1">
    <citation type="submission" date="2020-08" db="EMBL/GenBank/DDBJ databases">
        <title>Genomic Encyclopedia of Type Strains, Phase IV (KMG-IV): sequencing the most valuable type-strain genomes for metagenomic binning, comparative biology and taxonomic classification.</title>
        <authorList>
            <person name="Goeker M."/>
        </authorList>
    </citation>
    <scope>NUCLEOTIDE SEQUENCE [LARGE SCALE GENOMIC DNA]</scope>
    <source>
        <strain evidence="2 3">DSM 23960</strain>
    </source>
</reference>
<dbReference type="Proteomes" id="UP000529946">
    <property type="component" value="Unassembled WGS sequence"/>
</dbReference>
<evidence type="ECO:0000313" key="3">
    <source>
        <dbReference type="Proteomes" id="UP000529946"/>
    </source>
</evidence>
<feature type="domain" description="Putative auto-transporter adhesin head GIN" evidence="1">
    <location>
        <begin position="74"/>
        <end position="240"/>
    </location>
</feature>
<sequence length="259" mass="27381">MIRNLLVITGVGGVIALAGITGAFALAGNDVSHNDWTWVVTDDEAGGNSHFRVERGPAAADTVRTINWNGGDSLSVDVPGRVTYVQGSEAGIRITGPKSLVDRVRFEDGRLSVAYSDEPERSYVRLNRNGVNVWSDTEALRITVTAPAVKTFQMAEPGQLNIRDYDQPTLTVTANGSGKVVAEGRADRADVTVNGSGRVDLDDLEVTDATVDISGSGDVVVGPTGRADVQISGSGDAVLTRRPSRLQQTIDGSGEVEQF</sequence>
<comment type="caution">
    <text evidence="2">The sequence shown here is derived from an EMBL/GenBank/DDBJ whole genome shotgun (WGS) entry which is preliminary data.</text>
</comment>
<dbReference type="Gene3D" id="2.160.20.120">
    <property type="match status" value="1"/>
</dbReference>
<evidence type="ECO:0000259" key="1">
    <source>
        <dbReference type="Pfam" id="PF10988"/>
    </source>
</evidence>
<organism evidence="2 3">
    <name type="scientific">Brevundimonas lenta</name>
    <dbReference type="NCBI Taxonomy" id="424796"/>
    <lineage>
        <taxon>Bacteria</taxon>
        <taxon>Pseudomonadati</taxon>
        <taxon>Pseudomonadota</taxon>
        <taxon>Alphaproteobacteria</taxon>
        <taxon>Caulobacterales</taxon>
        <taxon>Caulobacteraceae</taxon>
        <taxon>Brevundimonas</taxon>
    </lineage>
</organism>
<dbReference type="RefSeq" id="WP_183203148.1">
    <property type="nucleotide sequence ID" value="NZ_BAAAER010000004.1"/>
</dbReference>
<dbReference type="EMBL" id="JACIDM010000001">
    <property type="protein sequence ID" value="MBB4082017.1"/>
    <property type="molecule type" value="Genomic_DNA"/>
</dbReference>
<evidence type="ECO:0000313" key="2">
    <source>
        <dbReference type="EMBL" id="MBB4082017.1"/>
    </source>
</evidence>
<name>A0A7W6JD96_9CAUL</name>
<dbReference type="InterPro" id="IPR021255">
    <property type="entry name" value="DUF2807"/>
</dbReference>
<proteinExistence type="predicted"/>
<keyword evidence="3" id="KW-1185">Reference proteome</keyword>
<gene>
    <name evidence="2" type="ORF">GGR12_000856</name>
</gene>